<accession>A0A8K0UI04</accession>
<comment type="caution">
    <text evidence="3">The sequence shown here is derived from an EMBL/GenBank/DDBJ whole genome shotgun (WGS) entry which is preliminary data.</text>
</comment>
<dbReference type="OrthoDB" id="2535105at2759"/>
<keyword evidence="1" id="KW-0812">Transmembrane</keyword>
<dbReference type="Proteomes" id="UP000813824">
    <property type="component" value="Unassembled WGS sequence"/>
</dbReference>
<feature type="transmembrane region" description="Helical" evidence="1">
    <location>
        <begin position="21"/>
        <end position="48"/>
    </location>
</feature>
<dbReference type="PANTHER" id="PTHR40465">
    <property type="entry name" value="CHROMOSOME 1, WHOLE GENOME SHOTGUN SEQUENCE"/>
    <property type="match status" value="1"/>
</dbReference>
<feature type="transmembrane region" description="Helical" evidence="1">
    <location>
        <begin position="60"/>
        <end position="80"/>
    </location>
</feature>
<protein>
    <recommendedName>
        <fullName evidence="2">DUF6534 domain-containing protein</fullName>
    </recommendedName>
</protein>
<feature type="transmembrane region" description="Helical" evidence="1">
    <location>
        <begin position="146"/>
        <end position="174"/>
    </location>
</feature>
<keyword evidence="1" id="KW-0472">Membrane</keyword>
<dbReference type="InterPro" id="IPR045339">
    <property type="entry name" value="DUF6534"/>
</dbReference>
<name>A0A8K0UI04_9AGAR</name>
<keyword evidence="1" id="KW-1133">Transmembrane helix</keyword>
<feature type="transmembrane region" description="Helical" evidence="1">
    <location>
        <begin position="195"/>
        <end position="215"/>
    </location>
</feature>
<organism evidence="3 4">
    <name type="scientific">Cristinia sonorae</name>
    <dbReference type="NCBI Taxonomy" id="1940300"/>
    <lineage>
        <taxon>Eukaryota</taxon>
        <taxon>Fungi</taxon>
        <taxon>Dikarya</taxon>
        <taxon>Basidiomycota</taxon>
        <taxon>Agaricomycotina</taxon>
        <taxon>Agaricomycetes</taxon>
        <taxon>Agaricomycetidae</taxon>
        <taxon>Agaricales</taxon>
        <taxon>Pleurotineae</taxon>
        <taxon>Stephanosporaceae</taxon>
        <taxon>Cristinia</taxon>
    </lineage>
</organism>
<gene>
    <name evidence="3" type="ORF">BXZ70DRAFT_556454</name>
</gene>
<proteinExistence type="predicted"/>
<evidence type="ECO:0000313" key="4">
    <source>
        <dbReference type="Proteomes" id="UP000813824"/>
    </source>
</evidence>
<feature type="domain" description="DUF6534" evidence="2">
    <location>
        <begin position="158"/>
        <end position="246"/>
    </location>
</feature>
<dbReference type="PANTHER" id="PTHR40465:SF1">
    <property type="entry name" value="DUF6534 DOMAIN-CONTAINING PROTEIN"/>
    <property type="match status" value="1"/>
</dbReference>
<reference evidence="3" key="1">
    <citation type="journal article" date="2021" name="New Phytol.">
        <title>Evolutionary innovations through gain and loss of genes in the ectomycorrhizal Boletales.</title>
        <authorList>
            <person name="Wu G."/>
            <person name="Miyauchi S."/>
            <person name="Morin E."/>
            <person name="Kuo A."/>
            <person name="Drula E."/>
            <person name="Varga T."/>
            <person name="Kohler A."/>
            <person name="Feng B."/>
            <person name="Cao Y."/>
            <person name="Lipzen A."/>
            <person name="Daum C."/>
            <person name="Hundley H."/>
            <person name="Pangilinan J."/>
            <person name="Johnson J."/>
            <person name="Barry K."/>
            <person name="LaButti K."/>
            <person name="Ng V."/>
            <person name="Ahrendt S."/>
            <person name="Min B."/>
            <person name="Choi I.G."/>
            <person name="Park H."/>
            <person name="Plett J.M."/>
            <person name="Magnuson J."/>
            <person name="Spatafora J.W."/>
            <person name="Nagy L.G."/>
            <person name="Henrissat B."/>
            <person name="Grigoriev I.V."/>
            <person name="Yang Z.L."/>
            <person name="Xu J."/>
            <person name="Martin F.M."/>
        </authorList>
    </citation>
    <scope>NUCLEOTIDE SEQUENCE</scope>
    <source>
        <strain evidence="3">KKN 215</strain>
    </source>
</reference>
<evidence type="ECO:0000313" key="3">
    <source>
        <dbReference type="EMBL" id="KAH8085993.1"/>
    </source>
</evidence>
<dbReference type="Pfam" id="PF20152">
    <property type="entry name" value="DUF6534"/>
    <property type="match status" value="1"/>
</dbReference>
<dbReference type="EMBL" id="JAEVFJ010000043">
    <property type="protein sequence ID" value="KAH8085993.1"/>
    <property type="molecule type" value="Genomic_DNA"/>
</dbReference>
<feature type="transmembrane region" description="Helical" evidence="1">
    <location>
        <begin position="109"/>
        <end position="131"/>
    </location>
</feature>
<sequence>MGDMSGLRTMSTPISSPSTLITGPLLLGHIVTCLLMGVLTVQTFTYYLAFPNDNWQTKSVVVFTFVLEVATTVIFTYDIFRIFCVGWGSLEELDNLFYGWRIYTLSKSYALPVIIALLSVTQLVFNVYGGIAGHFIRHISRFPDTILFTTVLVCFTSATLCDLLIAGSMSYLFWKARKSTITRQTSTKLARLITLTVETGLITAISTAMMFVLFVARKNTLLYAGFLTPASKLYSNSLMVLLNSRVRIVGGRVQDENPSGQLSIRTSFWKTATFRRGNARVPDIESNFAIELPKGSDEVVQRIHHEPL</sequence>
<keyword evidence="4" id="KW-1185">Reference proteome</keyword>
<evidence type="ECO:0000256" key="1">
    <source>
        <dbReference type="SAM" id="Phobius"/>
    </source>
</evidence>
<dbReference type="AlphaFoldDB" id="A0A8K0UI04"/>
<evidence type="ECO:0000259" key="2">
    <source>
        <dbReference type="Pfam" id="PF20152"/>
    </source>
</evidence>